<dbReference type="Proteomes" id="UP001148737">
    <property type="component" value="Unassembled WGS sequence"/>
</dbReference>
<evidence type="ECO:0000313" key="1">
    <source>
        <dbReference type="EMBL" id="KAJ3496860.1"/>
    </source>
</evidence>
<evidence type="ECO:0000313" key="2">
    <source>
        <dbReference type="Proteomes" id="UP001148737"/>
    </source>
</evidence>
<dbReference type="EMBL" id="JANAKD010000155">
    <property type="protein sequence ID" value="KAJ3496860.1"/>
    <property type="molecule type" value="Genomic_DNA"/>
</dbReference>
<sequence>MKPLFGVDTFTSKIVQNLAFLDDYTLPYHVQHHVESIEVAGGGSGSPMSNESEEPHIQGQALKLSNAPLNTTHVDCFKYVTPECLRLLYNISQYTHSASVPNASFGIYQPAWETWLAPDLDSFFTQFQPELVSQRPFMLSIDGGYLQTDVKYTPFNLEANLDFQYAISLVHPLPVGDKYYMGNLNTMLAGFDKTYYCGTVNAPFVISISYTKAEAALPRDYVERQCLEFLKLGLQGTTVLVASGDRGAAANNGSWIDPSTGSLNSTKGFFSPNFPASCPWVTTVGGTQLESTDKTWEPNATSPKQTTFYQTFTDNVTVSSSGGGFSNVVKTPFYQMSHTQTYMDSSSASPHLANLSSAGYFNRQGRAYPDLSALSNNYLVSIYEKLHNVKGTSAPTPVIASMIALINAARQETGKGPVGFINPALYYFGDGAMSDIVDRHNEGCGVSPAYPATAGWDPATGLGTPDFTKLLKLFMELP</sequence>
<reference evidence="1" key="1">
    <citation type="submission" date="2022-07" db="EMBL/GenBank/DDBJ databases">
        <title>Genome Sequence of Lecanicillium saksenae.</title>
        <authorList>
            <person name="Buettner E."/>
        </authorList>
    </citation>
    <scope>NUCLEOTIDE SEQUENCE</scope>
    <source>
        <strain evidence="1">VT-O1</strain>
    </source>
</reference>
<name>A0ACC1R149_9HYPO</name>
<organism evidence="1 2">
    <name type="scientific">Lecanicillium saksenae</name>
    <dbReference type="NCBI Taxonomy" id="468837"/>
    <lineage>
        <taxon>Eukaryota</taxon>
        <taxon>Fungi</taxon>
        <taxon>Dikarya</taxon>
        <taxon>Ascomycota</taxon>
        <taxon>Pezizomycotina</taxon>
        <taxon>Sordariomycetes</taxon>
        <taxon>Hypocreomycetidae</taxon>
        <taxon>Hypocreales</taxon>
        <taxon>Cordycipitaceae</taxon>
        <taxon>Lecanicillium</taxon>
    </lineage>
</organism>
<comment type="caution">
    <text evidence="1">The sequence shown here is derived from an EMBL/GenBank/DDBJ whole genome shotgun (WGS) entry which is preliminary data.</text>
</comment>
<protein>
    <submittedName>
        <fullName evidence="1">Uncharacterized protein</fullName>
    </submittedName>
</protein>
<keyword evidence="2" id="KW-1185">Reference proteome</keyword>
<gene>
    <name evidence="1" type="ORF">NLG97_g2339</name>
</gene>
<proteinExistence type="predicted"/>
<accession>A0ACC1R149</accession>